<dbReference type="InterPro" id="IPR013249">
    <property type="entry name" value="RNA_pol_sigma70_r4_t2"/>
</dbReference>
<proteinExistence type="inferred from homology"/>
<dbReference type="InterPro" id="IPR014327">
    <property type="entry name" value="RNA_pol_sigma70_bacteroid"/>
</dbReference>
<feature type="domain" description="RNA polymerase sigma-70 region 2" evidence="5">
    <location>
        <begin position="20"/>
        <end position="83"/>
    </location>
</feature>
<dbReference type="STRING" id="1202724.AM493_08370"/>
<evidence type="ECO:0000256" key="2">
    <source>
        <dbReference type="ARBA" id="ARBA00023015"/>
    </source>
</evidence>
<dbReference type="PANTHER" id="PTHR43133">
    <property type="entry name" value="RNA POLYMERASE ECF-TYPE SIGMA FACTO"/>
    <property type="match status" value="1"/>
</dbReference>
<dbReference type="InterPro" id="IPR013325">
    <property type="entry name" value="RNA_pol_sigma_r2"/>
</dbReference>
<protein>
    <submittedName>
        <fullName evidence="7">RNA polymerase subunit sigma-70</fullName>
    </submittedName>
</protein>
<dbReference type="InterPro" id="IPR014284">
    <property type="entry name" value="RNA_pol_sigma-70_dom"/>
</dbReference>
<dbReference type="GO" id="GO:0016987">
    <property type="term" value="F:sigma factor activity"/>
    <property type="evidence" value="ECO:0007669"/>
    <property type="project" value="UniProtKB-KW"/>
</dbReference>
<dbReference type="InterPro" id="IPR007627">
    <property type="entry name" value="RNA_pol_sigma70_r2"/>
</dbReference>
<keyword evidence="4" id="KW-0804">Transcription</keyword>
<gene>
    <name evidence="7" type="ORF">AM493_08370</name>
</gene>
<dbReference type="EMBL" id="LIYD01000005">
    <property type="protein sequence ID" value="KOS06053.1"/>
    <property type="molecule type" value="Genomic_DNA"/>
</dbReference>
<dbReference type="RefSeq" id="WP_054407536.1">
    <property type="nucleotide sequence ID" value="NZ_FOYA01000007.1"/>
</dbReference>
<sequence>MKKENQPGICEELTFAAFFKSQAKALRNYLYYKFGNEEQAEDVTQEAFIKLWENCANVPPEKAKSFIYTVANNTTLNQIAHQKVVLEYAKKAPDRSTDNQAPDYILEEEQFKTKLQRAINKLSEAQRTAFLMNRIDGKKYHEIAEELGISTKAVEKRISGALLELRKEIDNFR</sequence>
<comment type="caution">
    <text evidence="7">The sequence shown here is derived from an EMBL/GenBank/DDBJ whole genome shotgun (WGS) entry which is preliminary data.</text>
</comment>
<keyword evidence="2" id="KW-0805">Transcription regulation</keyword>
<keyword evidence="8" id="KW-1185">Reference proteome</keyword>
<dbReference type="InterPro" id="IPR036388">
    <property type="entry name" value="WH-like_DNA-bd_sf"/>
</dbReference>
<dbReference type="Pfam" id="PF08281">
    <property type="entry name" value="Sigma70_r4_2"/>
    <property type="match status" value="1"/>
</dbReference>
<dbReference type="OrthoDB" id="659855at2"/>
<dbReference type="GO" id="GO:0003677">
    <property type="term" value="F:DNA binding"/>
    <property type="evidence" value="ECO:0007669"/>
    <property type="project" value="InterPro"/>
</dbReference>
<dbReference type="Pfam" id="PF04542">
    <property type="entry name" value="Sigma70_r2"/>
    <property type="match status" value="1"/>
</dbReference>
<evidence type="ECO:0000259" key="6">
    <source>
        <dbReference type="Pfam" id="PF08281"/>
    </source>
</evidence>
<dbReference type="Gene3D" id="1.10.1740.10">
    <property type="match status" value="1"/>
</dbReference>
<name>A0A0M8M922_9FLAO</name>
<accession>A0A0M8M922</accession>
<dbReference type="Gene3D" id="1.10.10.10">
    <property type="entry name" value="Winged helix-like DNA-binding domain superfamily/Winged helix DNA-binding domain"/>
    <property type="match status" value="1"/>
</dbReference>
<dbReference type="Proteomes" id="UP000037755">
    <property type="component" value="Unassembled WGS sequence"/>
</dbReference>
<organism evidence="7 8">
    <name type="scientific">Flavobacterium akiainvivens</name>
    <dbReference type="NCBI Taxonomy" id="1202724"/>
    <lineage>
        <taxon>Bacteria</taxon>
        <taxon>Pseudomonadati</taxon>
        <taxon>Bacteroidota</taxon>
        <taxon>Flavobacteriia</taxon>
        <taxon>Flavobacteriales</taxon>
        <taxon>Flavobacteriaceae</taxon>
        <taxon>Flavobacterium</taxon>
    </lineage>
</organism>
<dbReference type="AlphaFoldDB" id="A0A0M8M922"/>
<evidence type="ECO:0000313" key="8">
    <source>
        <dbReference type="Proteomes" id="UP000037755"/>
    </source>
</evidence>
<dbReference type="NCBIfam" id="TIGR02985">
    <property type="entry name" value="Sig70_bacteroi1"/>
    <property type="match status" value="1"/>
</dbReference>
<dbReference type="InterPro" id="IPR013324">
    <property type="entry name" value="RNA_pol_sigma_r3/r4-like"/>
</dbReference>
<evidence type="ECO:0000259" key="5">
    <source>
        <dbReference type="Pfam" id="PF04542"/>
    </source>
</evidence>
<evidence type="ECO:0000256" key="3">
    <source>
        <dbReference type="ARBA" id="ARBA00023082"/>
    </source>
</evidence>
<dbReference type="NCBIfam" id="TIGR02937">
    <property type="entry name" value="sigma70-ECF"/>
    <property type="match status" value="1"/>
</dbReference>
<dbReference type="SUPFAM" id="SSF88946">
    <property type="entry name" value="Sigma2 domain of RNA polymerase sigma factors"/>
    <property type="match status" value="1"/>
</dbReference>
<evidence type="ECO:0000256" key="4">
    <source>
        <dbReference type="ARBA" id="ARBA00023163"/>
    </source>
</evidence>
<dbReference type="PANTHER" id="PTHR43133:SF46">
    <property type="entry name" value="RNA POLYMERASE SIGMA-70 FACTOR ECF SUBFAMILY"/>
    <property type="match status" value="1"/>
</dbReference>
<comment type="similarity">
    <text evidence="1">Belongs to the sigma-70 factor family. ECF subfamily.</text>
</comment>
<reference evidence="7 8" key="1">
    <citation type="submission" date="2015-08" db="EMBL/GenBank/DDBJ databases">
        <title>Whole genome sequence of Flavobacterium akiainvivens IK-1T, from decaying Wikstroemia oahuensis, an endemic Hawaiian shrub.</title>
        <authorList>
            <person name="Wan X."/>
            <person name="Hou S."/>
            <person name="Saito J."/>
            <person name="Donachie S."/>
        </authorList>
    </citation>
    <scope>NUCLEOTIDE SEQUENCE [LARGE SCALE GENOMIC DNA]</scope>
    <source>
        <strain evidence="7 8">IK-1</strain>
    </source>
</reference>
<evidence type="ECO:0000313" key="7">
    <source>
        <dbReference type="EMBL" id="KOS06053.1"/>
    </source>
</evidence>
<feature type="domain" description="RNA polymerase sigma factor 70 region 4 type 2" evidence="6">
    <location>
        <begin position="114"/>
        <end position="164"/>
    </location>
</feature>
<dbReference type="CDD" id="cd06171">
    <property type="entry name" value="Sigma70_r4"/>
    <property type="match status" value="1"/>
</dbReference>
<evidence type="ECO:0000256" key="1">
    <source>
        <dbReference type="ARBA" id="ARBA00010641"/>
    </source>
</evidence>
<dbReference type="SUPFAM" id="SSF88659">
    <property type="entry name" value="Sigma3 and sigma4 domains of RNA polymerase sigma factors"/>
    <property type="match status" value="1"/>
</dbReference>
<dbReference type="InterPro" id="IPR039425">
    <property type="entry name" value="RNA_pol_sigma-70-like"/>
</dbReference>
<keyword evidence="3" id="KW-0731">Sigma factor</keyword>
<dbReference type="PATRIC" id="fig|1202724.3.peg.1740"/>
<dbReference type="GO" id="GO:0006352">
    <property type="term" value="P:DNA-templated transcription initiation"/>
    <property type="evidence" value="ECO:0007669"/>
    <property type="project" value="InterPro"/>
</dbReference>